<feature type="region of interest" description="Disordered" evidence="1">
    <location>
        <begin position="130"/>
        <end position="149"/>
    </location>
</feature>
<accession>A0AAW2ZP61</accession>
<evidence type="ECO:0000313" key="2">
    <source>
        <dbReference type="EMBL" id="KAL0490748.1"/>
    </source>
</evidence>
<gene>
    <name evidence="2" type="ORF">AKO1_002553</name>
</gene>
<feature type="compositionally biased region" description="Basic residues" evidence="1">
    <location>
        <begin position="130"/>
        <end position="140"/>
    </location>
</feature>
<comment type="caution">
    <text evidence="2">The sequence shown here is derived from an EMBL/GenBank/DDBJ whole genome shotgun (WGS) entry which is preliminary data.</text>
</comment>
<sequence length="149" mass="17638">MEEMQDSLFLSNHIKKNMLFLFAVIRTTKTIQTTTSLYGKEVVLTISKSIINNNYDSPYEHCSLRCETEFEPHLFLNEELGITVCDHPIIHFIKQREEEKKKPDVEDYFDMSGIEDDDLEEYFFIKKTKAREQKRGHHSGRKEANDMKK</sequence>
<protein>
    <submittedName>
        <fullName evidence="2">Uncharacterized protein</fullName>
    </submittedName>
</protein>
<organism evidence="2 3">
    <name type="scientific">Acrasis kona</name>
    <dbReference type="NCBI Taxonomy" id="1008807"/>
    <lineage>
        <taxon>Eukaryota</taxon>
        <taxon>Discoba</taxon>
        <taxon>Heterolobosea</taxon>
        <taxon>Tetramitia</taxon>
        <taxon>Eutetramitia</taxon>
        <taxon>Acrasidae</taxon>
        <taxon>Acrasis</taxon>
    </lineage>
</organism>
<evidence type="ECO:0000256" key="1">
    <source>
        <dbReference type="SAM" id="MobiDB-lite"/>
    </source>
</evidence>
<evidence type="ECO:0000313" key="3">
    <source>
        <dbReference type="Proteomes" id="UP001431209"/>
    </source>
</evidence>
<dbReference type="AlphaFoldDB" id="A0AAW2ZP61"/>
<keyword evidence="3" id="KW-1185">Reference proteome</keyword>
<name>A0AAW2ZP61_9EUKA</name>
<dbReference type="EMBL" id="JAOPGA020001714">
    <property type="protein sequence ID" value="KAL0490748.1"/>
    <property type="molecule type" value="Genomic_DNA"/>
</dbReference>
<dbReference type="Proteomes" id="UP001431209">
    <property type="component" value="Unassembled WGS sequence"/>
</dbReference>
<proteinExistence type="predicted"/>
<reference evidence="2 3" key="1">
    <citation type="submission" date="2024-03" db="EMBL/GenBank/DDBJ databases">
        <title>The Acrasis kona genome and developmental transcriptomes reveal deep origins of eukaryotic multicellular pathways.</title>
        <authorList>
            <person name="Sheikh S."/>
            <person name="Fu C.-J."/>
            <person name="Brown M.W."/>
            <person name="Baldauf S.L."/>
        </authorList>
    </citation>
    <scope>NUCLEOTIDE SEQUENCE [LARGE SCALE GENOMIC DNA]</scope>
    <source>
        <strain evidence="2 3">ATCC MYA-3509</strain>
    </source>
</reference>